<sequence>MPKGPIPAEIADFLAKPNPSIIGTVRPDGAPVTVATWYAYDADSGRVLVNMDASRKRLSYLREDPRISLTVLADDWYSHVSLQGRVTEFSDDTDLSGIDRLSKLYTGQEYPNRTSPRVNAWIEVDRWHGWGGFKQQR</sequence>
<dbReference type="InterPro" id="IPR012349">
    <property type="entry name" value="Split_barrel_FMN-bd"/>
</dbReference>
<evidence type="ECO:0000256" key="1">
    <source>
        <dbReference type="ARBA" id="ARBA00023002"/>
    </source>
</evidence>
<evidence type="ECO:0000313" key="3">
    <source>
        <dbReference type="EMBL" id="QDP97417.1"/>
    </source>
</evidence>
<gene>
    <name evidence="3" type="ORF">FOE78_17135</name>
</gene>
<dbReference type="GO" id="GO:0070967">
    <property type="term" value="F:coenzyme F420 binding"/>
    <property type="evidence" value="ECO:0007669"/>
    <property type="project" value="TreeGrafter"/>
</dbReference>
<dbReference type="AlphaFoldDB" id="A0A516Q1W6"/>
<dbReference type="EMBL" id="CP041692">
    <property type="protein sequence ID" value="QDP97417.1"/>
    <property type="molecule type" value="Genomic_DNA"/>
</dbReference>
<dbReference type="KEGG" id="mik:FOE78_17135"/>
<organism evidence="3 4">
    <name type="scientific">Microlunatus elymi</name>
    <dbReference type="NCBI Taxonomy" id="2596828"/>
    <lineage>
        <taxon>Bacteria</taxon>
        <taxon>Bacillati</taxon>
        <taxon>Actinomycetota</taxon>
        <taxon>Actinomycetes</taxon>
        <taxon>Propionibacteriales</taxon>
        <taxon>Propionibacteriaceae</taxon>
        <taxon>Microlunatus</taxon>
    </lineage>
</organism>
<proteinExistence type="predicted"/>
<dbReference type="InterPro" id="IPR011576">
    <property type="entry name" value="Pyridox_Oxase_N"/>
</dbReference>
<name>A0A516Q1W6_9ACTN</name>
<dbReference type="Pfam" id="PF01243">
    <property type="entry name" value="PNPOx_N"/>
    <property type="match status" value="1"/>
</dbReference>
<accession>A0A516Q1W6</accession>
<dbReference type="Gene3D" id="2.30.110.10">
    <property type="entry name" value="Electron Transport, Fmn-binding Protein, Chain A"/>
    <property type="match status" value="1"/>
</dbReference>
<keyword evidence="4" id="KW-1185">Reference proteome</keyword>
<feature type="domain" description="Pyridoxamine 5'-phosphate oxidase N-terminal" evidence="2">
    <location>
        <begin position="7"/>
        <end position="130"/>
    </location>
</feature>
<dbReference type="OrthoDB" id="162914at2"/>
<dbReference type="SUPFAM" id="SSF50475">
    <property type="entry name" value="FMN-binding split barrel"/>
    <property type="match status" value="1"/>
</dbReference>
<dbReference type="NCBIfam" id="TIGR03618">
    <property type="entry name" value="Rv1155_F420"/>
    <property type="match status" value="1"/>
</dbReference>
<dbReference type="GO" id="GO:0005829">
    <property type="term" value="C:cytosol"/>
    <property type="evidence" value="ECO:0007669"/>
    <property type="project" value="TreeGrafter"/>
</dbReference>
<dbReference type="GO" id="GO:0016627">
    <property type="term" value="F:oxidoreductase activity, acting on the CH-CH group of donors"/>
    <property type="evidence" value="ECO:0007669"/>
    <property type="project" value="TreeGrafter"/>
</dbReference>
<dbReference type="Proteomes" id="UP000319263">
    <property type="component" value="Chromosome"/>
</dbReference>
<dbReference type="PANTHER" id="PTHR35176">
    <property type="entry name" value="HEME OXYGENASE HI_0854-RELATED"/>
    <property type="match status" value="1"/>
</dbReference>
<keyword evidence="1" id="KW-0560">Oxidoreductase</keyword>
<dbReference type="InterPro" id="IPR052019">
    <property type="entry name" value="F420H2_bilvrd_red/Heme_oxyg"/>
</dbReference>
<reference evidence="3 4" key="1">
    <citation type="submission" date="2019-07" db="EMBL/GenBank/DDBJ databases">
        <title>Microlunatus dokdonensis sp. nov. isolated from the rhizospheric soil of the wild plant Elymus tsukushiensis.</title>
        <authorList>
            <person name="Ghim S.-Y."/>
            <person name="Hwang Y.-J."/>
            <person name="Son J.-S."/>
            <person name="Shin J.-H."/>
        </authorList>
    </citation>
    <scope>NUCLEOTIDE SEQUENCE [LARGE SCALE GENOMIC DNA]</scope>
    <source>
        <strain evidence="3 4">KUDC0627</strain>
    </source>
</reference>
<evidence type="ECO:0000259" key="2">
    <source>
        <dbReference type="Pfam" id="PF01243"/>
    </source>
</evidence>
<protein>
    <submittedName>
        <fullName evidence="3">PPOX class F420-dependent oxidoreductase</fullName>
    </submittedName>
</protein>
<dbReference type="PANTHER" id="PTHR35176:SF6">
    <property type="entry name" value="HEME OXYGENASE HI_0854-RELATED"/>
    <property type="match status" value="1"/>
</dbReference>
<dbReference type="RefSeq" id="WP_143987376.1">
    <property type="nucleotide sequence ID" value="NZ_CP041692.1"/>
</dbReference>
<evidence type="ECO:0000313" key="4">
    <source>
        <dbReference type="Proteomes" id="UP000319263"/>
    </source>
</evidence>
<dbReference type="InterPro" id="IPR019920">
    <property type="entry name" value="F420-binding_dom_put"/>
</dbReference>